<dbReference type="InterPro" id="IPR044929">
    <property type="entry name" value="DNA/RNA_non-sp_Endonuclease_sf"/>
</dbReference>
<keyword evidence="3" id="KW-0255">Endonuclease</keyword>
<dbReference type="GO" id="GO:0004519">
    <property type="term" value="F:endonuclease activity"/>
    <property type="evidence" value="ECO:0007669"/>
    <property type="project" value="UniProtKB-KW"/>
</dbReference>
<evidence type="ECO:0000259" key="2">
    <source>
        <dbReference type="Pfam" id="PF13930"/>
    </source>
</evidence>
<dbReference type="InterPro" id="IPR044927">
    <property type="entry name" value="Endonuclea_NS_2"/>
</dbReference>
<evidence type="ECO:0000313" key="3">
    <source>
        <dbReference type="EMBL" id="ACU94512.1"/>
    </source>
</evidence>
<dbReference type="KEGG" id="ccu:Ccur_08080"/>
<keyword evidence="3" id="KW-0378">Hydrolase</keyword>
<dbReference type="STRING" id="469378.Ccur_08080"/>
<dbReference type="HOGENOM" id="CLU_917405_0_0_11"/>
<keyword evidence="3" id="KW-0540">Nuclease</keyword>
<sequence>MRGKERCLQYRAFAHDIEWVIIHDNGEGLMVSFRRTISVTGDTTAHKVDDYVQFSYRRGVFAVMLLLMLSLVLVASGCSIPSFPNFMSAPTSDGPVDWTQWDEQTAPDYYTVEGPAQIPDDIPPAGQVDYSPLDALGRTGSAAATVDWDMIEESAGWRQKFAAGDNPSGWGDNAEVGIDLPDGRVYHGWFWNRSHLIADSLGGDAVRKNAVTGTRMQNVGANSSTRPGGMAYPETKVRDWLKDHQSETVEYAATPLYVGDELVPRAVSVDMRSSDGSIDEHVIVFNAAKGYSIDYHDGTFSPS</sequence>
<gene>
    <name evidence="3" type="ordered locus">Ccur_08080</name>
</gene>
<keyword evidence="1" id="KW-0812">Transmembrane</keyword>
<dbReference type="Proteomes" id="UP000000954">
    <property type="component" value="Chromosome"/>
</dbReference>
<dbReference type="eggNOG" id="COG2169">
    <property type="taxonomic scope" value="Bacteria"/>
</dbReference>
<keyword evidence="1" id="KW-0472">Membrane</keyword>
<keyword evidence="4" id="KW-1185">Reference proteome</keyword>
<name>C7MNM2_CRYCD</name>
<evidence type="ECO:0000256" key="1">
    <source>
        <dbReference type="SAM" id="Phobius"/>
    </source>
</evidence>
<dbReference type="Pfam" id="PF13930">
    <property type="entry name" value="Endonuclea_NS_2"/>
    <property type="match status" value="1"/>
</dbReference>
<keyword evidence="1" id="KW-1133">Transmembrane helix</keyword>
<dbReference type="EMBL" id="CP001682">
    <property type="protein sequence ID" value="ACU94512.1"/>
    <property type="molecule type" value="Genomic_DNA"/>
</dbReference>
<feature type="domain" description="Type VII secretion system protein EssD-like" evidence="2">
    <location>
        <begin position="186"/>
        <end position="273"/>
    </location>
</feature>
<feature type="transmembrane region" description="Helical" evidence="1">
    <location>
        <begin position="60"/>
        <end position="83"/>
    </location>
</feature>
<proteinExistence type="predicted"/>
<dbReference type="AlphaFoldDB" id="C7MNM2"/>
<organism evidence="3 4">
    <name type="scientific">Cryptobacterium curtum (strain ATCC 700683 / DSM 15641 / CCUG 43107 / 12-3)</name>
    <dbReference type="NCBI Taxonomy" id="469378"/>
    <lineage>
        <taxon>Bacteria</taxon>
        <taxon>Bacillati</taxon>
        <taxon>Actinomycetota</taxon>
        <taxon>Coriobacteriia</taxon>
        <taxon>Eggerthellales</taxon>
        <taxon>Eggerthellaceae</taxon>
        <taxon>Cryptobacterium</taxon>
    </lineage>
</organism>
<accession>C7MNM2</accession>
<reference evidence="3 4" key="1">
    <citation type="journal article" date="2009" name="Stand. Genomic Sci.">
        <title>Complete genome sequence of Cryptobacterium curtum type strain (12-3).</title>
        <authorList>
            <person name="Mavrommatis K."/>
            <person name="Pukall R."/>
            <person name="Rohde C."/>
            <person name="Chen F."/>
            <person name="Sims D."/>
            <person name="Brettin T."/>
            <person name="Kuske C."/>
            <person name="Detter J.C."/>
            <person name="Han C."/>
            <person name="Lapidus A."/>
            <person name="Copeland A."/>
            <person name="Glavina Del Rio T."/>
            <person name="Nolan M."/>
            <person name="Lucas S."/>
            <person name="Tice H."/>
            <person name="Cheng J.F."/>
            <person name="Bruce D."/>
            <person name="Goodwin L."/>
            <person name="Pitluck S."/>
            <person name="Ovchinnikova G."/>
            <person name="Pati A."/>
            <person name="Ivanova N."/>
            <person name="Chen A."/>
            <person name="Palaniappan K."/>
            <person name="Chain P."/>
            <person name="D'haeseleer P."/>
            <person name="Goker M."/>
            <person name="Bristow J."/>
            <person name="Eisen J.A."/>
            <person name="Markowitz V."/>
            <person name="Hugenholtz P."/>
            <person name="Rohde M."/>
            <person name="Klenk H.P."/>
            <person name="Kyrpides N.C."/>
        </authorList>
    </citation>
    <scope>NUCLEOTIDE SEQUENCE [LARGE SCALE GENOMIC DNA]</scope>
    <source>
        <strain evidence="4">ATCC 700683 / DSM 15641 / 12-3</strain>
    </source>
</reference>
<dbReference type="Gene3D" id="3.40.570.10">
    <property type="entry name" value="Extracellular Endonuclease, subunit A"/>
    <property type="match status" value="1"/>
</dbReference>
<protein>
    <submittedName>
        <fullName evidence="3">DNA/RNA non-specific endonuclease</fullName>
    </submittedName>
</protein>
<evidence type="ECO:0000313" key="4">
    <source>
        <dbReference type="Proteomes" id="UP000000954"/>
    </source>
</evidence>